<protein>
    <submittedName>
        <fullName evidence="1">Uncharacterized protein</fullName>
    </submittedName>
</protein>
<sequence length="95" mass="11086">MKTIEISDDASAKLEDFKKTLSFSTNGFISDILERVNIFTLFRISLQLDKYQHIVGTNHDTFVKIRDLSVYFGYSIEEFIEKCFHDQSPLKLMGR</sequence>
<dbReference type="EMBL" id="LAZR01023695">
    <property type="protein sequence ID" value="KKL77633.1"/>
    <property type="molecule type" value="Genomic_DNA"/>
</dbReference>
<reference evidence="1" key="1">
    <citation type="journal article" date="2015" name="Nature">
        <title>Complex archaea that bridge the gap between prokaryotes and eukaryotes.</title>
        <authorList>
            <person name="Spang A."/>
            <person name="Saw J.H."/>
            <person name="Jorgensen S.L."/>
            <person name="Zaremba-Niedzwiedzka K."/>
            <person name="Martijn J."/>
            <person name="Lind A.E."/>
            <person name="van Eijk R."/>
            <person name="Schleper C."/>
            <person name="Guy L."/>
            <person name="Ettema T.J."/>
        </authorList>
    </citation>
    <scope>NUCLEOTIDE SEQUENCE</scope>
</reference>
<evidence type="ECO:0000313" key="1">
    <source>
        <dbReference type="EMBL" id="KKL77633.1"/>
    </source>
</evidence>
<accession>A0A0F9EU24</accession>
<comment type="caution">
    <text evidence="1">The sequence shown here is derived from an EMBL/GenBank/DDBJ whole genome shotgun (WGS) entry which is preliminary data.</text>
</comment>
<gene>
    <name evidence="1" type="ORF">LCGC14_2032960</name>
</gene>
<dbReference type="AlphaFoldDB" id="A0A0F9EU24"/>
<name>A0A0F9EU24_9ZZZZ</name>
<proteinExistence type="predicted"/>
<organism evidence="1">
    <name type="scientific">marine sediment metagenome</name>
    <dbReference type="NCBI Taxonomy" id="412755"/>
    <lineage>
        <taxon>unclassified sequences</taxon>
        <taxon>metagenomes</taxon>
        <taxon>ecological metagenomes</taxon>
    </lineage>
</organism>